<comment type="caution">
    <text evidence="1">The sequence shown here is derived from an EMBL/GenBank/DDBJ whole genome shotgun (WGS) entry which is preliminary data.</text>
</comment>
<evidence type="ECO:0008006" key="3">
    <source>
        <dbReference type="Google" id="ProtNLM"/>
    </source>
</evidence>
<evidence type="ECO:0000313" key="1">
    <source>
        <dbReference type="EMBL" id="GEJ55648.1"/>
    </source>
</evidence>
<dbReference type="EMBL" id="BJTG01000001">
    <property type="protein sequence ID" value="GEJ55648.1"/>
    <property type="molecule type" value="Genomic_DNA"/>
</dbReference>
<accession>A0A7I9VHN2</accession>
<keyword evidence="2" id="KW-1185">Reference proteome</keyword>
<dbReference type="SUPFAM" id="SSF53756">
    <property type="entry name" value="UDP-Glycosyltransferase/glycogen phosphorylase"/>
    <property type="match status" value="1"/>
</dbReference>
<organism evidence="1 2">
    <name type="scientific">Anaeromyxobacter diazotrophicus</name>
    <dbReference type="NCBI Taxonomy" id="2590199"/>
    <lineage>
        <taxon>Bacteria</taxon>
        <taxon>Pseudomonadati</taxon>
        <taxon>Myxococcota</taxon>
        <taxon>Myxococcia</taxon>
        <taxon>Myxococcales</taxon>
        <taxon>Cystobacterineae</taxon>
        <taxon>Anaeromyxobacteraceae</taxon>
        <taxon>Anaeromyxobacter</taxon>
    </lineage>
</organism>
<dbReference type="RefSeq" id="WP_176062433.1">
    <property type="nucleotide sequence ID" value="NZ_BJTG01000001.1"/>
</dbReference>
<dbReference type="Proteomes" id="UP000503640">
    <property type="component" value="Unassembled WGS sequence"/>
</dbReference>
<sequence>MPRLHILTQYLWPDDAPTGVYAEQVADAIGARGVDVRLVAGSGQYRAGARRPPRTPILRLDHRLGRRGKLISTALEYRAVHGAFARYVAREVTQGDVVIVTSAPPTSLFLHEHVRRRGAVGVYWLQDYYPELIRGVWDAPRMLLGRLRSTWDRALGRWDHVVKSAANLAYAGANASVIRNWNTIEPGEPRPAEARTALYSGNLGYGHDVDAFLAMCRRLHGEGYAVTVRGDGPGMRRLPSWIRAEAPLASPGELLASYWRAEVHLVAADPRLPAAIFPSKLWNARAVGRPIAASGFAGPMAAELELAREVDFRGHLPQWVEFVLGVMARGGRADA</sequence>
<protein>
    <recommendedName>
        <fullName evidence="3">Glycosyltransferase subfamily 4-like N-terminal domain-containing protein</fullName>
    </recommendedName>
</protein>
<name>A0A7I9VHN2_9BACT</name>
<dbReference type="AlphaFoldDB" id="A0A7I9VHN2"/>
<reference evidence="2" key="1">
    <citation type="journal article" date="2020" name="Appl. Environ. Microbiol.">
        <title>Diazotrophic Anaeromyxobacter Isolates from Soils.</title>
        <authorList>
            <person name="Masuda Y."/>
            <person name="Yamanaka H."/>
            <person name="Xu Z.X."/>
            <person name="Shiratori Y."/>
            <person name="Aono T."/>
            <person name="Amachi S."/>
            <person name="Senoo K."/>
            <person name="Itoh H."/>
        </authorList>
    </citation>
    <scope>NUCLEOTIDE SEQUENCE [LARGE SCALE GENOMIC DNA]</scope>
    <source>
        <strain evidence="2">R267</strain>
    </source>
</reference>
<proteinExistence type="predicted"/>
<evidence type="ECO:0000313" key="2">
    <source>
        <dbReference type="Proteomes" id="UP000503640"/>
    </source>
</evidence>
<gene>
    <name evidence="1" type="ORF">AMYX_03890</name>
</gene>